<reference evidence="2" key="1">
    <citation type="journal article" date="2019" name="Int. J. Syst. Evol. Microbiol.">
        <title>The Global Catalogue of Microorganisms (GCM) 10K type strain sequencing project: providing services to taxonomists for standard genome sequencing and annotation.</title>
        <authorList>
            <consortium name="The Broad Institute Genomics Platform"/>
            <consortium name="The Broad Institute Genome Sequencing Center for Infectious Disease"/>
            <person name="Wu L."/>
            <person name="Ma J."/>
        </authorList>
    </citation>
    <scope>NUCLEOTIDE SEQUENCE [LARGE SCALE GENOMIC DNA]</scope>
    <source>
        <strain evidence="2">JCM 14718</strain>
    </source>
</reference>
<keyword evidence="2" id="KW-1185">Reference proteome</keyword>
<dbReference type="InterPro" id="IPR018644">
    <property type="entry name" value="DUF2071"/>
</dbReference>
<organism evidence="1 2">
    <name type="scientific">Fodinicola feengrottensis</name>
    <dbReference type="NCBI Taxonomy" id="435914"/>
    <lineage>
        <taxon>Bacteria</taxon>
        <taxon>Bacillati</taxon>
        <taxon>Actinomycetota</taxon>
        <taxon>Actinomycetes</taxon>
        <taxon>Mycobacteriales</taxon>
        <taxon>Fodinicola</taxon>
    </lineage>
</organism>
<sequence length="256" mass="28576">MSLFGALSRHPLPVLAHFDHSLVVTFGLPPEQVRPLLPAGLDLEIYRSPEGDRFALVAVAAVSLRQLRLPYLPRLLGLRTIMTGYRIFARYQTPGGRILRGLRHLRNDADNALLTRTGNLLTDFDHQRIHAWTEQTDGQVRFVAHSADGTADVDIVADLAEPEPHQDAVFETPDDARRYAGPRGYTFSPGGDGGIVVVRTYRSDWEPRQVAVDVRRASFFQHGPFAGTKPILASAYYMSDLNYGWHRGRLRPARAG</sequence>
<evidence type="ECO:0000313" key="1">
    <source>
        <dbReference type="EMBL" id="GAA1660770.1"/>
    </source>
</evidence>
<protein>
    <recommendedName>
        <fullName evidence="3">DUF2071 domain-containing protein</fullName>
    </recommendedName>
</protein>
<evidence type="ECO:0008006" key="3">
    <source>
        <dbReference type="Google" id="ProtNLM"/>
    </source>
</evidence>
<dbReference type="Pfam" id="PF09844">
    <property type="entry name" value="DUF2071"/>
    <property type="match status" value="1"/>
</dbReference>
<evidence type="ECO:0000313" key="2">
    <source>
        <dbReference type="Proteomes" id="UP001500618"/>
    </source>
</evidence>
<dbReference type="Proteomes" id="UP001500618">
    <property type="component" value="Unassembled WGS sequence"/>
</dbReference>
<comment type="caution">
    <text evidence="1">The sequence shown here is derived from an EMBL/GenBank/DDBJ whole genome shotgun (WGS) entry which is preliminary data.</text>
</comment>
<gene>
    <name evidence="1" type="ORF">GCM10009765_07790</name>
</gene>
<dbReference type="EMBL" id="BAAANY010000002">
    <property type="protein sequence ID" value="GAA1660770.1"/>
    <property type="molecule type" value="Genomic_DNA"/>
</dbReference>
<name>A0ABN2FW06_9ACTN</name>
<accession>A0ABN2FW06</accession>
<proteinExistence type="predicted"/>